<evidence type="ECO:0000313" key="9">
    <source>
        <dbReference type="Proteomes" id="UP000006158"/>
    </source>
</evidence>
<dbReference type="AlphaFoldDB" id="I7FKE7"/>
<dbReference type="Gene3D" id="1.10.287.1260">
    <property type="match status" value="1"/>
</dbReference>
<evidence type="ECO:0000256" key="1">
    <source>
        <dbReference type="ARBA" id="ARBA00004370"/>
    </source>
</evidence>
<reference evidence="8 9" key="2">
    <citation type="journal article" date="2009" name="Genome Res.">
        <title>Ortho-proteogenomics: multiple proteomes investigation through orthology and a new MS-based protocol.</title>
        <authorList>
            <person name="Gallien S."/>
            <person name="Perrodou E."/>
            <person name="Carapito C."/>
            <person name="Deshayes C."/>
            <person name="Reyrat J.M."/>
            <person name="Van Dorsselaer A."/>
            <person name="Poch O."/>
            <person name="Schaeffer C."/>
            <person name="Lecompte O."/>
        </authorList>
    </citation>
    <scope>NUCLEOTIDE SEQUENCE [LARGE SCALE GENOMIC DNA]</scope>
    <source>
        <strain evidence="9">ATCC 700084 / mc(2)155</strain>
    </source>
</reference>
<keyword evidence="4 6" id="KW-0472">Membrane</keyword>
<feature type="transmembrane region" description="Helical" evidence="6">
    <location>
        <begin position="72"/>
        <end position="89"/>
    </location>
</feature>
<dbReference type="Gene3D" id="2.30.30.60">
    <property type="match status" value="1"/>
</dbReference>
<accession>I7FKE7</accession>
<comment type="subcellular location">
    <subcellularLocation>
        <location evidence="1">Membrane</location>
    </subcellularLocation>
</comment>
<feature type="compositionally biased region" description="Basic and acidic residues" evidence="5">
    <location>
        <begin position="394"/>
        <end position="414"/>
    </location>
</feature>
<dbReference type="PANTHER" id="PTHR30566:SF25">
    <property type="entry name" value="INNER MEMBRANE PROTEIN"/>
    <property type="match status" value="1"/>
</dbReference>
<dbReference type="Proteomes" id="UP000006158">
    <property type="component" value="Chromosome"/>
</dbReference>
<evidence type="ECO:0000313" key="8">
    <source>
        <dbReference type="EMBL" id="AFP41785.1"/>
    </source>
</evidence>
<feature type="domain" description="Mechanosensitive ion channel MscS" evidence="7">
    <location>
        <begin position="204"/>
        <end position="268"/>
    </location>
</feature>
<keyword evidence="3 6" id="KW-1133">Transmembrane helix</keyword>
<evidence type="ECO:0000256" key="3">
    <source>
        <dbReference type="ARBA" id="ARBA00022989"/>
    </source>
</evidence>
<dbReference type="GO" id="GO:0016020">
    <property type="term" value="C:membrane"/>
    <property type="evidence" value="ECO:0007669"/>
    <property type="project" value="UniProtKB-SubCell"/>
</dbReference>
<dbReference type="GO" id="GO:0055085">
    <property type="term" value="P:transmembrane transport"/>
    <property type="evidence" value="ECO:0007669"/>
    <property type="project" value="InterPro"/>
</dbReference>
<gene>
    <name evidence="8" type="ordered locus">MSMEI_5344</name>
</gene>
<feature type="transmembrane region" description="Helical" evidence="6">
    <location>
        <begin position="184"/>
        <end position="210"/>
    </location>
</feature>
<dbReference type="KEGG" id="msg:MSMEI_5344"/>
<feature type="transmembrane region" description="Helical" evidence="6">
    <location>
        <begin position="101"/>
        <end position="122"/>
    </location>
</feature>
<dbReference type="InterPro" id="IPR010920">
    <property type="entry name" value="LSM_dom_sf"/>
</dbReference>
<name>I7FKE7_MYCS2</name>
<dbReference type="EMBL" id="CP001663">
    <property type="protein sequence ID" value="AFP41785.1"/>
    <property type="molecule type" value="Genomic_DNA"/>
</dbReference>
<evidence type="ECO:0000259" key="7">
    <source>
        <dbReference type="Pfam" id="PF00924"/>
    </source>
</evidence>
<dbReference type="InterPro" id="IPR023408">
    <property type="entry name" value="MscS_beta-dom_sf"/>
</dbReference>
<sequence length="425" mass="45953">MFDFPPCVGTQVLMSETIKLESATNFAVTAAWAAGAVALAYGVGLGSNWLVQRVGGRSAVLRDAAQLTRRPVRATLMVIAATVAVQRTSDEQARWRGWLDHSLVIALIATITWLIAALVMVAERQALTRFAGGDTGLTDADLHRRKVRTQVTLVRRLVVAVVAVLGVAAALMTFPSFSDIGKTVFASAGVLSVVAGLAAQTSLGAVFAGIQIAFSDAIRVGDVVVLEDEWGRIEEITLTYVVVHLWDERRLVLPCTYFTTTPFQNWTRNATELLGTIELDADFTVPLDAMRVELDRLLRADPLWDQRVGVLQVTDAVGGQVRVRVLVSAPNAGALWDLQCNVREGLVEWLQRTNPGALPRQRIEHESARDTRISDTAAGGYAQADSGLFTGNPEAERRGRSFDHADGDDAKKTEPVPVAAGQTQC</sequence>
<dbReference type="PANTHER" id="PTHR30566">
    <property type="entry name" value="YNAI-RELATED MECHANOSENSITIVE ION CHANNEL"/>
    <property type="match status" value="1"/>
</dbReference>
<dbReference type="PATRIC" id="fig|246196.56.peg.5466"/>
<feature type="compositionally biased region" description="Basic and acidic residues" evidence="5">
    <location>
        <begin position="361"/>
        <end position="373"/>
    </location>
</feature>
<keyword evidence="2 6" id="KW-0812">Transmembrane</keyword>
<evidence type="ECO:0000256" key="2">
    <source>
        <dbReference type="ARBA" id="ARBA00022692"/>
    </source>
</evidence>
<dbReference type="Pfam" id="PF00924">
    <property type="entry name" value="MS_channel_2nd"/>
    <property type="match status" value="1"/>
</dbReference>
<proteinExistence type="predicted"/>
<dbReference type="SUPFAM" id="SSF50182">
    <property type="entry name" value="Sm-like ribonucleoproteins"/>
    <property type="match status" value="1"/>
</dbReference>
<evidence type="ECO:0000256" key="4">
    <source>
        <dbReference type="ARBA" id="ARBA00023136"/>
    </source>
</evidence>
<feature type="region of interest" description="Disordered" evidence="5">
    <location>
        <begin position="382"/>
        <end position="425"/>
    </location>
</feature>
<feature type="transmembrane region" description="Helical" evidence="6">
    <location>
        <begin position="30"/>
        <end position="51"/>
    </location>
</feature>
<feature type="region of interest" description="Disordered" evidence="5">
    <location>
        <begin position="358"/>
        <end position="377"/>
    </location>
</feature>
<protein>
    <submittedName>
        <fullName evidence="8">MscS Mechanosensitive ion channel</fullName>
    </submittedName>
</protein>
<evidence type="ECO:0000256" key="5">
    <source>
        <dbReference type="SAM" id="MobiDB-lite"/>
    </source>
</evidence>
<organism evidence="8 9">
    <name type="scientific">Mycolicibacterium smegmatis (strain ATCC 700084 / mc(2)155)</name>
    <name type="common">Mycobacterium smegmatis</name>
    <dbReference type="NCBI Taxonomy" id="246196"/>
    <lineage>
        <taxon>Bacteria</taxon>
        <taxon>Bacillati</taxon>
        <taxon>Actinomycetota</taxon>
        <taxon>Actinomycetes</taxon>
        <taxon>Mycobacteriales</taxon>
        <taxon>Mycobacteriaceae</taxon>
        <taxon>Mycolicibacterium</taxon>
    </lineage>
</organism>
<feature type="transmembrane region" description="Helical" evidence="6">
    <location>
        <begin position="153"/>
        <end position="172"/>
    </location>
</feature>
<reference evidence="8 9" key="1">
    <citation type="journal article" date="2007" name="Genome Biol.">
        <title>Interrupted coding sequences in Mycobacterium smegmatis: authentic mutations or sequencing errors?</title>
        <authorList>
            <person name="Deshayes C."/>
            <person name="Perrodou E."/>
            <person name="Gallien S."/>
            <person name="Euphrasie D."/>
            <person name="Schaeffer C."/>
            <person name="Van-Dorsselaer A."/>
            <person name="Poch O."/>
            <person name="Lecompte O."/>
            <person name="Reyrat J.M."/>
        </authorList>
    </citation>
    <scope>NUCLEOTIDE SEQUENCE [LARGE SCALE GENOMIC DNA]</scope>
    <source>
        <strain evidence="9">ATCC 700084 / mc(2)155</strain>
    </source>
</reference>
<dbReference type="InterPro" id="IPR006685">
    <property type="entry name" value="MscS_channel_2nd"/>
</dbReference>
<evidence type="ECO:0000256" key="6">
    <source>
        <dbReference type="SAM" id="Phobius"/>
    </source>
</evidence>